<accession>A0A1M7AWL8</accession>
<protein>
    <submittedName>
        <fullName evidence="1">Uncharacterized protein</fullName>
    </submittedName>
</protein>
<evidence type="ECO:0000313" key="1">
    <source>
        <dbReference type="EMBL" id="SHL47178.1"/>
    </source>
</evidence>
<reference evidence="1 2" key="1">
    <citation type="submission" date="2016-11" db="EMBL/GenBank/DDBJ databases">
        <authorList>
            <person name="Jaros S."/>
            <person name="Januszkiewicz K."/>
            <person name="Wedrychowicz H."/>
        </authorList>
    </citation>
    <scope>NUCLEOTIDE SEQUENCE [LARGE SCALE GENOMIC DNA]</scope>
    <source>
        <strain evidence="1 2">DSM 43832</strain>
    </source>
</reference>
<keyword evidence="2" id="KW-1185">Reference proteome</keyword>
<dbReference type="EMBL" id="FRAP01000030">
    <property type="protein sequence ID" value="SHL47178.1"/>
    <property type="molecule type" value="Genomic_DNA"/>
</dbReference>
<dbReference type="Proteomes" id="UP000184363">
    <property type="component" value="Unassembled WGS sequence"/>
</dbReference>
<dbReference type="STRING" id="1848.SAMN05443637_13050"/>
<name>A0A1M7AWL8_PSETH</name>
<dbReference type="RefSeq" id="WP_073460401.1">
    <property type="nucleotide sequence ID" value="NZ_FRAP01000030.1"/>
</dbReference>
<dbReference type="AlphaFoldDB" id="A0A1M7AWL8"/>
<gene>
    <name evidence="1" type="ORF">SAMN05443637_13050</name>
</gene>
<proteinExistence type="predicted"/>
<evidence type="ECO:0000313" key="2">
    <source>
        <dbReference type="Proteomes" id="UP000184363"/>
    </source>
</evidence>
<organism evidence="1 2">
    <name type="scientific">Pseudonocardia thermophila</name>
    <dbReference type="NCBI Taxonomy" id="1848"/>
    <lineage>
        <taxon>Bacteria</taxon>
        <taxon>Bacillati</taxon>
        <taxon>Actinomycetota</taxon>
        <taxon>Actinomycetes</taxon>
        <taxon>Pseudonocardiales</taxon>
        <taxon>Pseudonocardiaceae</taxon>
        <taxon>Pseudonocardia</taxon>
    </lineage>
</organism>
<sequence>MTADYRVAEDLGAIYRATPDQLGHIVYVAGAGYTADDLPPLIAFLQEALRAHKEAAARGDTQ</sequence>